<feature type="chain" id="PRO_5044970611" description="Carboxylic ester hydrolase" evidence="8">
    <location>
        <begin position="19"/>
        <end position="541"/>
    </location>
</feature>
<dbReference type="Proteomes" id="UP001305779">
    <property type="component" value="Unassembled WGS sequence"/>
</dbReference>
<keyword evidence="6" id="KW-0106">Calcium</keyword>
<protein>
    <recommendedName>
        <fullName evidence="8">Carboxylic ester hydrolase</fullName>
        <ecNumber evidence="8">3.1.1.-</ecNumber>
    </recommendedName>
</protein>
<sequence length="541" mass="58505">MAGAVTLLLGVLVASVCAEDMRQVPLKSVTALSAVGTVNSALLDRCNGETFTGIDVFGTKILDVVASPVQNYSTTYMDQTYAGLNFCNVTVTYTHPGRDDEVHVFATLPLTGWNGRFQGRGGGGFITGVDAAVLAPVTAQGFAAASTDGGHALYDQSAESWALNSPGNINWNLLEDYAYKSLGDMTLIGQQLTTQFFSKSPKYSYWTGCSTGGRQGLVFAQRYPDLYDGILALAPAINLEGFVVAEYYPQHVMNRMGHYPLPCELNAIADAAIKACDSIDGVEDGVISLPSICKFDPETLVGKEFDCDGEKGKFSKEGAVVAKAFWQGPASPADPEKWYWYGVNRGTPFNGMAGTTCANASASSCSGSPFVVSEEYLRLFQQKDPAFVTTNMTDDEYFSMFHRSAQEYGSMLSTSDPDLSLFKAHGGKMITWHGLADELIPVNGSSKYYQQVMDLDKDVADYYRYFEAPGVYHCFGGPGPRPEEDETLAALMAWVENGTVPETLAARSQTGDGAVRELCLYPQTLVYVGGEPEKSESWGCR</sequence>
<comment type="caution">
    <text evidence="9">The sequence shown here is derived from an EMBL/GenBank/DDBJ whole genome shotgun (WGS) entry which is preliminary data.</text>
</comment>
<accession>A0ABR0ERW6</accession>
<keyword evidence="7" id="KW-1015">Disulfide bond</keyword>
<dbReference type="InterPro" id="IPR029058">
    <property type="entry name" value="AB_hydrolase_fold"/>
</dbReference>
<comment type="similarity">
    <text evidence="1 8">Belongs to the tannase family.</text>
</comment>
<gene>
    <name evidence="9" type="ORF">PRZ48_005146</name>
</gene>
<dbReference type="Gene3D" id="3.40.50.1820">
    <property type="entry name" value="alpha/beta hydrolase"/>
    <property type="match status" value="1"/>
</dbReference>
<keyword evidence="3" id="KW-0479">Metal-binding</keyword>
<dbReference type="SUPFAM" id="SSF53474">
    <property type="entry name" value="alpha/beta-Hydrolases"/>
    <property type="match status" value="1"/>
</dbReference>
<evidence type="ECO:0000256" key="1">
    <source>
        <dbReference type="ARBA" id="ARBA00006249"/>
    </source>
</evidence>
<evidence type="ECO:0000256" key="6">
    <source>
        <dbReference type="ARBA" id="ARBA00022837"/>
    </source>
</evidence>
<name>A0ABR0ERW6_ZASCE</name>
<reference evidence="9 10" key="1">
    <citation type="journal article" date="2023" name="G3 (Bethesda)">
        <title>A chromosome-level genome assembly of Zasmidium syzygii isolated from banana leaves.</title>
        <authorList>
            <person name="van Westerhoven A.C."/>
            <person name="Mehrabi R."/>
            <person name="Talebi R."/>
            <person name="Steentjes M.B.F."/>
            <person name="Corcolon B."/>
            <person name="Chong P.A."/>
            <person name="Kema G.H.J."/>
            <person name="Seidl M.F."/>
        </authorList>
    </citation>
    <scope>NUCLEOTIDE SEQUENCE [LARGE SCALE GENOMIC DNA]</scope>
    <source>
        <strain evidence="9 10">P124</strain>
    </source>
</reference>
<evidence type="ECO:0000256" key="4">
    <source>
        <dbReference type="ARBA" id="ARBA00022729"/>
    </source>
</evidence>
<keyword evidence="10" id="KW-1185">Reference proteome</keyword>
<dbReference type="PANTHER" id="PTHR33938">
    <property type="entry name" value="FERULOYL ESTERASE B-RELATED"/>
    <property type="match status" value="1"/>
</dbReference>
<dbReference type="PANTHER" id="PTHR33938:SF8">
    <property type="entry name" value="CARBOXYLIC ESTER HYDROLASE"/>
    <property type="match status" value="1"/>
</dbReference>
<evidence type="ECO:0000256" key="7">
    <source>
        <dbReference type="ARBA" id="ARBA00023157"/>
    </source>
</evidence>
<evidence type="ECO:0000256" key="8">
    <source>
        <dbReference type="RuleBase" id="RU361238"/>
    </source>
</evidence>
<evidence type="ECO:0000256" key="3">
    <source>
        <dbReference type="ARBA" id="ARBA00022723"/>
    </source>
</evidence>
<keyword evidence="5 8" id="KW-0378">Hydrolase</keyword>
<evidence type="ECO:0000256" key="2">
    <source>
        <dbReference type="ARBA" id="ARBA00022487"/>
    </source>
</evidence>
<keyword evidence="2" id="KW-0719">Serine esterase</keyword>
<feature type="signal peptide" evidence="8">
    <location>
        <begin position="1"/>
        <end position="18"/>
    </location>
</feature>
<evidence type="ECO:0000313" key="10">
    <source>
        <dbReference type="Proteomes" id="UP001305779"/>
    </source>
</evidence>
<organism evidence="9 10">
    <name type="scientific">Zasmidium cellare</name>
    <name type="common">Wine cellar mold</name>
    <name type="synonym">Racodium cellare</name>
    <dbReference type="NCBI Taxonomy" id="395010"/>
    <lineage>
        <taxon>Eukaryota</taxon>
        <taxon>Fungi</taxon>
        <taxon>Dikarya</taxon>
        <taxon>Ascomycota</taxon>
        <taxon>Pezizomycotina</taxon>
        <taxon>Dothideomycetes</taxon>
        <taxon>Dothideomycetidae</taxon>
        <taxon>Mycosphaerellales</taxon>
        <taxon>Mycosphaerellaceae</taxon>
        <taxon>Zasmidium</taxon>
    </lineage>
</organism>
<evidence type="ECO:0000313" key="9">
    <source>
        <dbReference type="EMBL" id="KAK4504230.1"/>
    </source>
</evidence>
<keyword evidence="4 8" id="KW-0732">Signal</keyword>
<dbReference type="InterPro" id="IPR011118">
    <property type="entry name" value="Tannase/feruloyl_esterase"/>
</dbReference>
<dbReference type="Pfam" id="PF07519">
    <property type="entry name" value="Tannase"/>
    <property type="match status" value="1"/>
</dbReference>
<dbReference type="EC" id="3.1.1.-" evidence="8"/>
<evidence type="ECO:0000256" key="5">
    <source>
        <dbReference type="ARBA" id="ARBA00022801"/>
    </source>
</evidence>
<proteinExistence type="inferred from homology"/>
<dbReference type="EMBL" id="JAXOVC010000003">
    <property type="protein sequence ID" value="KAK4504230.1"/>
    <property type="molecule type" value="Genomic_DNA"/>
</dbReference>